<evidence type="ECO:0000256" key="1">
    <source>
        <dbReference type="ARBA" id="ARBA00004917"/>
    </source>
</evidence>
<dbReference type="UniPathway" id="UPA00275">
    <property type="reaction ID" value="UER00404"/>
</dbReference>
<feature type="binding site" evidence="8">
    <location>
        <begin position="85"/>
        <end position="86"/>
    </location>
    <ligand>
        <name>(2S)-2-hydroxy-3-oxobutyl phosphate</name>
        <dbReference type="ChEBI" id="CHEBI:58830"/>
    </ligand>
</feature>
<dbReference type="FunFam" id="3.40.50.960:FF:000001">
    <property type="entry name" value="6,7-dimethyl-8-ribityllumazine synthase"/>
    <property type="match status" value="1"/>
</dbReference>
<dbReference type="Pfam" id="PF00885">
    <property type="entry name" value="DMRL_synthase"/>
    <property type="match status" value="1"/>
</dbReference>
<evidence type="ECO:0000256" key="7">
    <source>
        <dbReference type="ARBA" id="ARBA00072606"/>
    </source>
</evidence>
<evidence type="ECO:0000313" key="10">
    <source>
        <dbReference type="Proteomes" id="UP000035159"/>
    </source>
</evidence>
<dbReference type="RefSeq" id="WP_047753750.1">
    <property type="nucleotide sequence ID" value="NZ_CASWEU010000011.1"/>
</dbReference>
<comment type="function">
    <text evidence="8">Catalyzes the formation of 6,7-dimethyl-8-ribityllumazine by condensation of 5-amino-6-(D-ribitylamino)uracil with 3,4-dihydroxy-2-butanone 4-phosphate. This is the penultimate step in the biosynthesis of riboflavin.</text>
</comment>
<keyword evidence="4 8" id="KW-0686">Riboflavin biosynthesis</keyword>
<protein>
    <recommendedName>
        <fullName evidence="7 8">6,7-dimethyl-8-ribityllumazine synthase</fullName>
        <shortName evidence="8">DMRL synthase</shortName>
        <shortName evidence="8">LS</shortName>
        <shortName evidence="8">Lumazine synthase</shortName>
        <ecNumber evidence="3 8">2.5.1.78</ecNumber>
    </recommendedName>
</protein>
<comment type="similarity">
    <text evidence="2 8">Belongs to the DMRL synthase family.</text>
</comment>
<dbReference type="KEGG" id="kpf:IX53_00895"/>
<evidence type="ECO:0000313" key="9">
    <source>
        <dbReference type="EMBL" id="AKI96615.1"/>
    </source>
</evidence>
<dbReference type="GO" id="GO:0009231">
    <property type="term" value="P:riboflavin biosynthetic process"/>
    <property type="evidence" value="ECO:0007669"/>
    <property type="project" value="UniProtKB-UniRule"/>
</dbReference>
<dbReference type="PANTHER" id="PTHR21058:SF0">
    <property type="entry name" value="6,7-DIMETHYL-8-RIBITYLLUMAZINE SYNTHASE"/>
    <property type="match status" value="1"/>
</dbReference>
<keyword evidence="5 8" id="KW-0808">Transferase</keyword>
<keyword evidence="10" id="KW-1185">Reference proteome</keyword>
<dbReference type="GO" id="GO:0000906">
    <property type="term" value="F:6,7-dimethyl-8-ribityllumazine synthase activity"/>
    <property type="evidence" value="ECO:0007669"/>
    <property type="project" value="UniProtKB-UniRule"/>
</dbReference>
<dbReference type="STRING" id="1330330.IX53_00895"/>
<evidence type="ECO:0000256" key="8">
    <source>
        <dbReference type="HAMAP-Rule" id="MF_00178"/>
    </source>
</evidence>
<dbReference type="AlphaFoldDB" id="A0A0G2Z4S5"/>
<evidence type="ECO:0000256" key="4">
    <source>
        <dbReference type="ARBA" id="ARBA00022619"/>
    </source>
</evidence>
<reference evidence="9 10" key="1">
    <citation type="submission" date="2015-04" db="EMBL/GenBank/DDBJ databases">
        <title>Complete Genome Sequence of Kosmotoga pacifica SLHLJ1.</title>
        <authorList>
            <person name="Jiang L.J."/>
            <person name="Shao Z.Z."/>
            <person name="Jebbar M."/>
        </authorList>
    </citation>
    <scope>NUCLEOTIDE SEQUENCE [LARGE SCALE GENOMIC DNA]</scope>
    <source>
        <strain evidence="9 10">SLHLJ1</strain>
    </source>
</reference>
<dbReference type="NCBIfam" id="NF000812">
    <property type="entry name" value="PRK00061.1-4"/>
    <property type="match status" value="1"/>
</dbReference>
<dbReference type="PANTHER" id="PTHR21058">
    <property type="entry name" value="6,7-DIMETHYL-8-RIBITYLLUMAZINE SYNTHASE DMRL SYNTHASE LUMAZINE SYNTHASE"/>
    <property type="match status" value="1"/>
</dbReference>
<dbReference type="HAMAP" id="MF_00178">
    <property type="entry name" value="Lumazine_synth"/>
    <property type="match status" value="1"/>
</dbReference>
<comment type="catalytic activity">
    <reaction evidence="6 8">
        <text>(2S)-2-hydroxy-3-oxobutyl phosphate + 5-amino-6-(D-ribitylamino)uracil = 6,7-dimethyl-8-(1-D-ribityl)lumazine + phosphate + 2 H2O + H(+)</text>
        <dbReference type="Rhea" id="RHEA:26152"/>
        <dbReference type="ChEBI" id="CHEBI:15377"/>
        <dbReference type="ChEBI" id="CHEBI:15378"/>
        <dbReference type="ChEBI" id="CHEBI:15934"/>
        <dbReference type="ChEBI" id="CHEBI:43474"/>
        <dbReference type="ChEBI" id="CHEBI:58201"/>
        <dbReference type="ChEBI" id="CHEBI:58830"/>
        <dbReference type="EC" id="2.5.1.78"/>
    </reaction>
</comment>
<feature type="binding site" evidence="8">
    <location>
        <begin position="80"/>
        <end position="82"/>
    </location>
    <ligand>
        <name>5-amino-6-(D-ribitylamino)uracil</name>
        <dbReference type="ChEBI" id="CHEBI:15934"/>
    </ligand>
</feature>
<feature type="binding site" evidence="8">
    <location>
        <begin position="56"/>
        <end position="58"/>
    </location>
    <ligand>
        <name>5-amino-6-(D-ribitylamino)uracil</name>
        <dbReference type="ChEBI" id="CHEBI:15934"/>
    </ligand>
</feature>
<dbReference type="SUPFAM" id="SSF52121">
    <property type="entry name" value="Lumazine synthase"/>
    <property type="match status" value="1"/>
</dbReference>
<feature type="binding site" evidence="8">
    <location>
        <position position="127"/>
    </location>
    <ligand>
        <name>(2S)-2-hydroxy-3-oxobutyl phosphate</name>
        <dbReference type="ChEBI" id="CHEBI:58830"/>
    </ligand>
</feature>
<proteinExistence type="inferred from homology"/>
<accession>A0A0G2Z4S5</accession>
<dbReference type="InterPro" id="IPR002180">
    <property type="entry name" value="LS/RS"/>
</dbReference>
<feature type="binding site" evidence="8">
    <location>
        <position position="22"/>
    </location>
    <ligand>
        <name>5-amino-6-(D-ribitylamino)uracil</name>
        <dbReference type="ChEBI" id="CHEBI:15934"/>
    </ligand>
</feature>
<dbReference type="NCBIfam" id="TIGR00114">
    <property type="entry name" value="lumazine-synth"/>
    <property type="match status" value="1"/>
</dbReference>
<feature type="active site" description="Proton donor" evidence="8">
    <location>
        <position position="88"/>
    </location>
</feature>
<dbReference type="EMBL" id="CP011232">
    <property type="protein sequence ID" value="AKI96615.1"/>
    <property type="molecule type" value="Genomic_DNA"/>
</dbReference>
<dbReference type="EC" id="2.5.1.78" evidence="3 8"/>
<evidence type="ECO:0000256" key="5">
    <source>
        <dbReference type="ARBA" id="ARBA00022679"/>
    </source>
</evidence>
<dbReference type="InterPro" id="IPR036467">
    <property type="entry name" value="LS/RS_sf"/>
</dbReference>
<dbReference type="InterPro" id="IPR034964">
    <property type="entry name" value="LS"/>
</dbReference>
<gene>
    <name evidence="8 9" type="primary">ribH</name>
    <name evidence="9" type="ORF">IX53_00895</name>
</gene>
<dbReference type="Proteomes" id="UP000035159">
    <property type="component" value="Chromosome"/>
</dbReference>
<dbReference type="GO" id="GO:0009349">
    <property type="term" value="C:riboflavin synthase complex"/>
    <property type="evidence" value="ECO:0007669"/>
    <property type="project" value="UniProtKB-UniRule"/>
</dbReference>
<sequence>MRVFEGKYYGEGLKIAIVISRFNSAVTKELLDGALDALKRHGVRDENVDIIWVPGAMEMPHIIRTIALRKGHDAIVALGAVIRGETYHFDVVANEVSKGIAAINLEVDTPVSFGIITSDTVEQALNRAGIKSGNKGFEAAMVAIEMANLKKQIKEISG</sequence>
<dbReference type="PATRIC" id="fig|1330330.3.peg.172"/>
<feature type="binding site" evidence="8">
    <location>
        <position position="113"/>
    </location>
    <ligand>
        <name>5-amino-6-(D-ribitylamino)uracil</name>
        <dbReference type="ChEBI" id="CHEBI:15934"/>
    </ligand>
</feature>
<dbReference type="Gene3D" id="3.40.50.960">
    <property type="entry name" value="Lumazine/riboflavin synthase"/>
    <property type="match status" value="1"/>
</dbReference>
<name>A0A0G2Z4S5_9BACT</name>
<comment type="pathway">
    <text evidence="1 8">Cofactor biosynthesis; riboflavin biosynthesis; riboflavin from 2-hydroxy-3-oxobutyl phosphate and 5-amino-6-(D-ribitylamino)uracil: step 1/2.</text>
</comment>
<evidence type="ECO:0000256" key="2">
    <source>
        <dbReference type="ARBA" id="ARBA00007424"/>
    </source>
</evidence>
<dbReference type="CDD" id="cd09209">
    <property type="entry name" value="Lumazine_synthase-I"/>
    <property type="match status" value="1"/>
</dbReference>
<evidence type="ECO:0000256" key="3">
    <source>
        <dbReference type="ARBA" id="ARBA00012664"/>
    </source>
</evidence>
<evidence type="ECO:0000256" key="6">
    <source>
        <dbReference type="ARBA" id="ARBA00048785"/>
    </source>
</evidence>
<dbReference type="OrthoDB" id="9809709at2"/>
<dbReference type="GO" id="GO:0005829">
    <property type="term" value="C:cytosol"/>
    <property type="evidence" value="ECO:0007669"/>
    <property type="project" value="TreeGrafter"/>
</dbReference>
<organism evidence="9 10">
    <name type="scientific">Kosmotoga pacifica</name>
    <dbReference type="NCBI Taxonomy" id="1330330"/>
    <lineage>
        <taxon>Bacteria</taxon>
        <taxon>Thermotogati</taxon>
        <taxon>Thermotogota</taxon>
        <taxon>Thermotogae</taxon>
        <taxon>Kosmotogales</taxon>
        <taxon>Kosmotogaceae</taxon>
        <taxon>Kosmotoga</taxon>
    </lineage>
</organism>